<proteinExistence type="predicted"/>
<dbReference type="STRING" id="1036612.A0A1L9T2T4"/>
<dbReference type="VEuPathDB" id="FungiDB:ASPSYDRAFT_82071"/>
<feature type="domain" description="HD/PDEase" evidence="1">
    <location>
        <begin position="48"/>
        <end position="175"/>
    </location>
</feature>
<organism evidence="2 3">
    <name type="scientific">Aspergillus sydowii CBS 593.65</name>
    <dbReference type="NCBI Taxonomy" id="1036612"/>
    <lineage>
        <taxon>Eukaryota</taxon>
        <taxon>Fungi</taxon>
        <taxon>Dikarya</taxon>
        <taxon>Ascomycota</taxon>
        <taxon>Pezizomycotina</taxon>
        <taxon>Eurotiomycetes</taxon>
        <taxon>Eurotiomycetidae</taxon>
        <taxon>Eurotiales</taxon>
        <taxon>Aspergillaceae</taxon>
        <taxon>Aspergillus</taxon>
        <taxon>Aspergillus subgen. Nidulantes</taxon>
    </lineage>
</organism>
<dbReference type="InterPro" id="IPR003607">
    <property type="entry name" value="HD/PDEase_dom"/>
</dbReference>
<dbReference type="AlphaFoldDB" id="A0A1L9T2T4"/>
<dbReference type="EMBL" id="KV878596">
    <property type="protein sequence ID" value="OJJ53729.1"/>
    <property type="molecule type" value="Genomic_DNA"/>
</dbReference>
<evidence type="ECO:0000259" key="1">
    <source>
        <dbReference type="SMART" id="SM00471"/>
    </source>
</evidence>
<gene>
    <name evidence="2" type="ORF">ASPSYDRAFT_82071</name>
</gene>
<dbReference type="InterPro" id="IPR006674">
    <property type="entry name" value="HD_domain"/>
</dbReference>
<evidence type="ECO:0000313" key="3">
    <source>
        <dbReference type="Proteomes" id="UP000184356"/>
    </source>
</evidence>
<dbReference type="Pfam" id="PF01966">
    <property type="entry name" value="HD"/>
    <property type="match status" value="1"/>
</dbReference>
<dbReference type="SMART" id="SM00471">
    <property type="entry name" value="HDc"/>
    <property type="match status" value="1"/>
</dbReference>
<dbReference type="Gene3D" id="1.10.3210.50">
    <property type="match status" value="1"/>
</dbReference>
<dbReference type="GeneID" id="63767206"/>
<protein>
    <recommendedName>
        <fullName evidence="1">HD/PDEase domain-containing protein</fullName>
    </recommendedName>
</protein>
<dbReference type="OrthoDB" id="16547at2759"/>
<accession>A0A1L9T2T4</accession>
<dbReference type="RefSeq" id="XP_040697535.1">
    <property type="nucleotide sequence ID" value="XM_040851133.1"/>
</dbReference>
<dbReference type="PANTHER" id="PTHR33594:SF1">
    <property type="entry name" value="HD_PDEASE DOMAIN-CONTAINING PROTEIN"/>
    <property type="match status" value="1"/>
</dbReference>
<dbReference type="SUPFAM" id="SSF109604">
    <property type="entry name" value="HD-domain/PDEase-like"/>
    <property type="match status" value="1"/>
</dbReference>
<keyword evidence="3" id="KW-1185">Reference proteome</keyword>
<reference evidence="3" key="1">
    <citation type="journal article" date="2017" name="Genome Biol.">
        <title>Comparative genomics reveals high biological diversity and specific adaptations in the industrially and medically important fungal genus Aspergillus.</title>
        <authorList>
            <person name="de Vries R.P."/>
            <person name="Riley R."/>
            <person name="Wiebenga A."/>
            <person name="Aguilar-Osorio G."/>
            <person name="Amillis S."/>
            <person name="Uchima C.A."/>
            <person name="Anderluh G."/>
            <person name="Asadollahi M."/>
            <person name="Askin M."/>
            <person name="Barry K."/>
            <person name="Battaglia E."/>
            <person name="Bayram O."/>
            <person name="Benocci T."/>
            <person name="Braus-Stromeyer S.A."/>
            <person name="Caldana C."/>
            <person name="Canovas D."/>
            <person name="Cerqueira G.C."/>
            <person name="Chen F."/>
            <person name="Chen W."/>
            <person name="Choi C."/>
            <person name="Clum A."/>
            <person name="Dos Santos R.A."/>
            <person name="Damasio A.R."/>
            <person name="Diallinas G."/>
            <person name="Emri T."/>
            <person name="Fekete E."/>
            <person name="Flipphi M."/>
            <person name="Freyberg S."/>
            <person name="Gallo A."/>
            <person name="Gournas C."/>
            <person name="Habgood R."/>
            <person name="Hainaut M."/>
            <person name="Harispe M.L."/>
            <person name="Henrissat B."/>
            <person name="Hilden K.S."/>
            <person name="Hope R."/>
            <person name="Hossain A."/>
            <person name="Karabika E."/>
            <person name="Karaffa L."/>
            <person name="Karanyi Z."/>
            <person name="Krasevec N."/>
            <person name="Kuo A."/>
            <person name="Kusch H."/>
            <person name="LaButti K."/>
            <person name="Lagendijk E.L."/>
            <person name="Lapidus A."/>
            <person name="Levasseur A."/>
            <person name="Lindquist E."/>
            <person name="Lipzen A."/>
            <person name="Logrieco A.F."/>
            <person name="MacCabe A."/>
            <person name="Maekelae M.R."/>
            <person name="Malavazi I."/>
            <person name="Melin P."/>
            <person name="Meyer V."/>
            <person name="Mielnichuk N."/>
            <person name="Miskei M."/>
            <person name="Molnar A.P."/>
            <person name="Mule G."/>
            <person name="Ngan C.Y."/>
            <person name="Orejas M."/>
            <person name="Orosz E."/>
            <person name="Ouedraogo J.P."/>
            <person name="Overkamp K.M."/>
            <person name="Park H.-S."/>
            <person name="Perrone G."/>
            <person name="Piumi F."/>
            <person name="Punt P.J."/>
            <person name="Ram A.F."/>
            <person name="Ramon A."/>
            <person name="Rauscher S."/>
            <person name="Record E."/>
            <person name="Riano-Pachon D.M."/>
            <person name="Robert V."/>
            <person name="Roehrig J."/>
            <person name="Ruller R."/>
            <person name="Salamov A."/>
            <person name="Salih N.S."/>
            <person name="Samson R.A."/>
            <person name="Sandor E."/>
            <person name="Sanguinetti M."/>
            <person name="Schuetze T."/>
            <person name="Sepcic K."/>
            <person name="Shelest E."/>
            <person name="Sherlock G."/>
            <person name="Sophianopoulou V."/>
            <person name="Squina F.M."/>
            <person name="Sun H."/>
            <person name="Susca A."/>
            <person name="Todd R.B."/>
            <person name="Tsang A."/>
            <person name="Unkles S.E."/>
            <person name="van de Wiele N."/>
            <person name="van Rossen-Uffink D."/>
            <person name="Oliveira J.V."/>
            <person name="Vesth T.C."/>
            <person name="Visser J."/>
            <person name="Yu J.-H."/>
            <person name="Zhou M."/>
            <person name="Andersen M.R."/>
            <person name="Archer D.B."/>
            <person name="Baker S.E."/>
            <person name="Benoit I."/>
            <person name="Brakhage A.A."/>
            <person name="Braus G.H."/>
            <person name="Fischer R."/>
            <person name="Frisvad J.C."/>
            <person name="Goldman G.H."/>
            <person name="Houbraken J."/>
            <person name="Oakley B."/>
            <person name="Pocsi I."/>
            <person name="Scazzocchio C."/>
            <person name="Seiboth B."/>
            <person name="vanKuyk P.A."/>
            <person name="Wortman J."/>
            <person name="Dyer P.S."/>
            <person name="Grigoriev I.V."/>
        </authorList>
    </citation>
    <scope>NUCLEOTIDE SEQUENCE [LARGE SCALE GENOMIC DNA]</scope>
    <source>
        <strain evidence="3">CBS 593.65</strain>
    </source>
</reference>
<dbReference type="Proteomes" id="UP000184356">
    <property type="component" value="Unassembled WGS sequence"/>
</dbReference>
<dbReference type="CDD" id="cd00077">
    <property type="entry name" value="HDc"/>
    <property type="match status" value="1"/>
</dbReference>
<dbReference type="PANTHER" id="PTHR33594">
    <property type="entry name" value="SUPERFAMILY HYDROLASE, PUTATIVE (AFU_ORTHOLOGUE AFUA_1G03035)-RELATED"/>
    <property type="match status" value="1"/>
</dbReference>
<evidence type="ECO:0000313" key="2">
    <source>
        <dbReference type="EMBL" id="OJJ53729.1"/>
    </source>
</evidence>
<sequence>MTIPTPRFPIWKVLQESLSDDFSSLSRADQILLASVAESVSDHMARYDPSHDFSHALRVLTLSRRILESERAEVGPDYYNPIIIFLSALVHDVDDRKYKDSKKAEGHLARMLLRHGVPDETSLKIQTTARNISYSAEIKNPEGLKSALARQPEIAIVQDADRLDAIGAIGIGRTFAFCGAKVPQCGLQATRQHITDRLVKTIHTMKTKTGKRLAKERMGRLETFMTWWDEEMESAG</sequence>
<name>A0A1L9T2T4_9EURO</name>